<dbReference type="OrthoDB" id="47007at2759"/>
<dbReference type="InterPro" id="IPR036291">
    <property type="entry name" value="NAD(P)-bd_dom_sf"/>
</dbReference>
<proteinExistence type="predicted"/>
<dbReference type="SUPFAM" id="SSF51735">
    <property type="entry name" value="NAD(P)-binding Rossmann-fold domains"/>
    <property type="match status" value="1"/>
</dbReference>
<dbReference type="Proteomes" id="UP000053660">
    <property type="component" value="Unassembled WGS sequence"/>
</dbReference>
<dbReference type="Pfam" id="PF00106">
    <property type="entry name" value="adh_short"/>
    <property type="match status" value="1"/>
</dbReference>
<dbReference type="PANTHER" id="PTHR44269">
    <property type="entry name" value="DEHYDROGENASE/REDUCTASE SDR FAMILY MEMBER 7-RELATED"/>
    <property type="match status" value="1"/>
</dbReference>
<reference evidence="1 2" key="1">
    <citation type="submission" date="2014-03" db="EMBL/GenBank/DDBJ databases">
        <title>Draft genome of the hookworm Oesophagostomum dentatum.</title>
        <authorList>
            <person name="Mitreva M."/>
        </authorList>
    </citation>
    <scope>NUCLEOTIDE SEQUENCE [LARGE SCALE GENOMIC DNA]</scope>
    <source>
        <strain evidence="1 2">OD-Hann</strain>
    </source>
</reference>
<gene>
    <name evidence="1" type="ORF">OESDEN_11773</name>
</gene>
<dbReference type="InterPro" id="IPR002347">
    <property type="entry name" value="SDR_fam"/>
</dbReference>
<dbReference type="Gene3D" id="3.40.50.720">
    <property type="entry name" value="NAD(P)-binding Rossmann-like Domain"/>
    <property type="match status" value="1"/>
</dbReference>
<keyword evidence="2" id="KW-1185">Reference proteome</keyword>
<dbReference type="EMBL" id="KN555825">
    <property type="protein sequence ID" value="KHJ88434.1"/>
    <property type="molecule type" value="Genomic_DNA"/>
</dbReference>
<dbReference type="AlphaFoldDB" id="A0A0B1STZ1"/>
<sequence length="180" mass="20007">MESCFRQKTVCIVGCSSGIGSEIELRLSQLECRIILSARRKEKLDELKEKYGGEKLSTRSSIVFPLDVTNFDQVADACKKVKTFFGKIDVIILCCGQSQRSDWISVDPKVDEACFRVNARGPTVLTREYLKTLEMDEKGNLPHTHFVVVNSVAGVIGAILSPFYTAAKHALMVSISEFIP</sequence>
<name>A0A0B1STZ1_OESDE</name>
<accession>A0A0B1STZ1</accession>
<dbReference type="PANTHER" id="PTHR44269:SF1">
    <property type="entry name" value="DEHYDROGENASE_REDUCTASE SDR FAMILY MEMBER 7"/>
    <property type="match status" value="1"/>
</dbReference>
<organism evidence="1 2">
    <name type="scientific">Oesophagostomum dentatum</name>
    <name type="common">Nodular worm</name>
    <dbReference type="NCBI Taxonomy" id="61180"/>
    <lineage>
        <taxon>Eukaryota</taxon>
        <taxon>Metazoa</taxon>
        <taxon>Ecdysozoa</taxon>
        <taxon>Nematoda</taxon>
        <taxon>Chromadorea</taxon>
        <taxon>Rhabditida</taxon>
        <taxon>Rhabditina</taxon>
        <taxon>Rhabditomorpha</taxon>
        <taxon>Strongyloidea</taxon>
        <taxon>Strongylidae</taxon>
        <taxon>Oesophagostomum</taxon>
    </lineage>
</organism>
<evidence type="ECO:0000313" key="2">
    <source>
        <dbReference type="Proteomes" id="UP000053660"/>
    </source>
</evidence>
<dbReference type="InterPro" id="IPR053011">
    <property type="entry name" value="SDR_family_member_7"/>
</dbReference>
<evidence type="ECO:0000313" key="1">
    <source>
        <dbReference type="EMBL" id="KHJ88434.1"/>
    </source>
</evidence>
<protein>
    <submittedName>
        <fullName evidence="1">Oxidoreductase, short chain dehydrogenase/reductase family protein</fullName>
    </submittedName>
</protein>